<proteinExistence type="predicted"/>
<protein>
    <submittedName>
        <fullName evidence="2">Uncharacterized protein</fullName>
    </submittedName>
</protein>
<evidence type="ECO:0000313" key="3">
    <source>
        <dbReference type="Proteomes" id="UP000094707"/>
    </source>
</evidence>
<feature type="transmembrane region" description="Helical" evidence="1">
    <location>
        <begin position="7"/>
        <end position="27"/>
    </location>
</feature>
<dbReference type="Proteomes" id="UP000094707">
    <property type="component" value="Chromosome I"/>
</dbReference>
<feature type="transmembrane region" description="Helical" evidence="1">
    <location>
        <begin position="241"/>
        <end position="259"/>
    </location>
</feature>
<keyword evidence="1" id="KW-1133">Transmembrane helix</keyword>
<feature type="transmembrane region" description="Helical" evidence="1">
    <location>
        <begin position="72"/>
        <end position="93"/>
    </location>
</feature>
<accession>A0A1D3KZZ5</accession>
<dbReference type="RefSeq" id="WP_071905922.1">
    <property type="nucleotide sequence ID" value="NZ_LT607756.1"/>
</dbReference>
<gene>
    <name evidence="2" type="ORF">MCBB_0271</name>
</gene>
<evidence type="ECO:0000256" key="1">
    <source>
        <dbReference type="SAM" id="Phobius"/>
    </source>
</evidence>
<dbReference type="GeneID" id="30411135"/>
<feature type="transmembrane region" description="Helical" evidence="1">
    <location>
        <begin position="99"/>
        <end position="118"/>
    </location>
</feature>
<keyword evidence="1" id="KW-0472">Membrane</keyword>
<dbReference type="PATRIC" id="fig|129848.4.peg.275"/>
<keyword evidence="3" id="KW-1185">Reference proteome</keyword>
<dbReference type="KEGG" id="mcub:MCBB_0271"/>
<dbReference type="EMBL" id="LT607756">
    <property type="protein sequence ID" value="SCG84853.1"/>
    <property type="molecule type" value="Genomic_DNA"/>
</dbReference>
<name>A0A1D3KZZ5_9EURY</name>
<reference evidence="2 3" key="1">
    <citation type="submission" date="2016-08" db="EMBL/GenBank/DDBJ databases">
        <authorList>
            <person name="Seilhamer J.J."/>
        </authorList>
    </citation>
    <scope>NUCLEOTIDE SEQUENCE [LARGE SCALE GENOMIC DNA]</scope>
    <source>
        <strain evidence="2">Buetzberg</strain>
    </source>
</reference>
<feature type="transmembrane region" description="Helical" evidence="1">
    <location>
        <begin position="139"/>
        <end position="161"/>
    </location>
</feature>
<feature type="transmembrane region" description="Helical" evidence="1">
    <location>
        <begin position="173"/>
        <end position="198"/>
    </location>
</feature>
<dbReference type="AlphaFoldDB" id="A0A1D3KZZ5"/>
<organism evidence="2 3">
    <name type="scientific">Methanobacterium congolense</name>
    <dbReference type="NCBI Taxonomy" id="118062"/>
    <lineage>
        <taxon>Archaea</taxon>
        <taxon>Methanobacteriati</taxon>
        <taxon>Methanobacteriota</taxon>
        <taxon>Methanomada group</taxon>
        <taxon>Methanobacteria</taxon>
        <taxon>Methanobacteriales</taxon>
        <taxon>Methanobacteriaceae</taxon>
        <taxon>Methanobacterium</taxon>
    </lineage>
</organism>
<dbReference type="OrthoDB" id="270404at2157"/>
<keyword evidence="1" id="KW-0812">Transmembrane</keyword>
<sequence>MDKKIIYINSMVIGILAVFATASGLFWKGLYKHDTVSGVAQMMGQDLITLIVVVPLLLVSMYLISRASLRGYLMWMGTIFYFLYSYASISFLTSYNQLFLVYVALFSVSLYTFLYGLFSMDIKTIKKSVSTGVTLKVAGVFPIIMGLLLAGMWLSMILGSLLNGNAPAALETYTTLVIQALDLGVLVPVAFIAGLMTLKGKGWGYALVSVLLVKVSLLGTAILSMIFFMARNGVDVEVGQALFFVVMTLAGVVITTAFYKKIHGSLRDFKDLELD</sequence>
<feature type="transmembrane region" description="Helical" evidence="1">
    <location>
        <begin position="205"/>
        <end position="229"/>
    </location>
</feature>
<evidence type="ECO:0000313" key="2">
    <source>
        <dbReference type="EMBL" id="SCG84853.1"/>
    </source>
</evidence>
<feature type="transmembrane region" description="Helical" evidence="1">
    <location>
        <begin position="47"/>
        <end position="65"/>
    </location>
</feature>
<dbReference type="STRING" id="118062.MCBB_0271"/>